<comment type="caution">
    <text evidence="1">The sequence shown here is derived from an EMBL/GenBank/DDBJ whole genome shotgun (WGS) entry which is preliminary data.</text>
</comment>
<name>X1CEP5_9ZZZZ</name>
<accession>X1CEP5</accession>
<proteinExistence type="predicted"/>
<dbReference type="EMBL" id="BART01012574">
    <property type="protein sequence ID" value="GAG82696.1"/>
    <property type="molecule type" value="Genomic_DNA"/>
</dbReference>
<evidence type="ECO:0000313" key="1">
    <source>
        <dbReference type="EMBL" id="GAG82696.1"/>
    </source>
</evidence>
<gene>
    <name evidence="1" type="ORF">S01H4_26177</name>
</gene>
<sequence length="71" mass="8016">MAQQFIPSEKGDTSRTLSQLRYLQKAASVLETQLLTDKDLPLWVKNRITKSAAELGIATSYVLHLRKKEEG</sequence>
<dbReference type="AlphaFoldDB" id="X1CEP5"/>
<reference evidence="1" key="1">
    <citation type="journal article" date="2014" name="Front. Microbiol.">
        <title>High frequency of phylogenetically diverse reductive dehalogenase-homologous genes in deep subseafloor sedimentary metagenomes.</title>
        <authorList>
            <person name="Kawai M."/>
            <person name="Futagami T."/>
            <person name="Toyoda A."/>
            <person name="Takaki Y."/>
            <person name="Nishi S."/>
            <person name="Hori S."/>
            <person name="Arai W."/>
            <person name="Tsubouchi T."/>
            <person name="Morono Y."/>
            <person name="Uchiyama I."/>
            <person name="Ito T."/>
            <person name="Fujiyama A."/>
            <person name="Inagaki F."/>
            <person name="Takami H."/>
        </authorList>
    </citation>
    <scope>NUCLEOTIDE SEQUENCE</scope>
    <source>
        <strain evidence="1">Expedition CK06-06</strain>
    </source>
</reference>
<organism evidence="1">
    <name type="scientific">marine sediment metagenome</name>
    <dbReference type="NCBI Taxonomy" id="412755"/>
    <lineage>
        <taxon>unclassified sequences</taxon>
        <taxon>metagenomes</taxon>
        <taxon>ecological metagenomes</taxon>
    </lineage>
</organism>
<protein>
    <submittedName>
        <fullName evidence="1">Uncharacterized protein</fullName>
    </submittedName>
</protein>